<dbReference type="Proteomes" id="UP000255169">
    <property type="component" value="Unassembled WGS sequence"/>
</dbReference>
<dbReference type="PRINTS" id="PR00412">
    <property type="entry name" value="EPOXHYDRLASE"/>
</dbReference>
<feature type="domain" description="AB hydrolase-1" evidence="2">
    <location>
        <begin position="23"/>
        <end position="250"/>
    </location>
</feature>
<organism evidence="3 4">
    <name type="scientific">Yersinia ruckeri</name>
    <dbReference type="NCBI Taxonomy" id="29486"/>
    <lineage>
        <taxon>Bacteria</taxon>
        <taxon>Pseudomonadati</taxon>
        <taxon>Pseudomonadota</taxon>
        <taxon>Gammaproteobacteria</taxon>
        <taxon>Enterobacterales</taxon>
        <taxon>Yersiniaceae</taxon>
        <taxon>Yersinia</taxon>
    </lineage>
</organism>
<evidence type="ECO:0000259" key="2">
    <source>
        <dbReference type="Pfam" id="PF12697"/>
    </source>
</evidence>
<dbReference type="EMBL" id="UHJG01000001">
    <property type="protein sequence ID" value="SUP99738.1"/>
    <property type="molecule type" value="Genomic_DNA"/>
</dbReference>
<dbReference type="InterPro" id="IPR000073">
    <property type="entry name" value="AB_hydrolase_1"/>
</dbReference>
<dbReference type="InterPro" id="IPR029058">
    <property type="entry name" value="AB_hydrolase_fold"/>
</dbReference>
<gene>
    <name evidence="3" type="primary">ybfF</name>
    <name evidence="3" type="ORF">NCTC10476_00982</name>
</gene>
<evidence type="ECO:0000313" key="4">
    <source>
        <dbReference type="Proteomes" id="UP000255169"/>
    </source>
</evidence>
<dbReference type="PRINTS" id="PR00111">
    <property type="entry name" value="ABHYDROLASE"/>
</dbReference>
<sequence length="259" mass="29239">MNFAMKLNFRLQSAHSSTDKLPVVLIHGLFGNLDNLGVLARDLQQTHTVLQIDLRGHGLSPRSPQINYPIMAQDVLELLDQLEIQKAIIIGHSMGGKVAMALTAIAPDRIERLVAIDIAPIDYQTRRHDKIFAALAAVTDAGVTQRQDAARIMREIIKEEGVIQFLLKSFQGGEWRFDVATLRDQYENIVGWQPIPAWPHPILFIRAELSPYIQDSYRAEIARQFPQARAHVISGCGHWVHAEKPEAVLRAIYRFIDTQ</sequence>
<dbReference type="EC" id="3.1.-.-" evidence="3"/>
<dbReference type="Gene3D" id="3.40.50.1820">
    <property type="entry name" value="alpha/beta hydrolase"/>
    <property type="match status" value="1"/>
</dbReference>
<proteinExistence type="predicted"/>
<keyword evidence="1 3" id="KW-0378">Hydrolase</keyword>
<dbReference type="Pfam" id="PF12697">
    <property type="entry name" value="Abhydrolase_6"/>
    <property type="match status" value="1"/>
</dbReference>
<reference evidence="3 4" key="1">
    <citation type="submission" date="2018-06" db="EMBL/GenBank/DDBJ databases">
        <authorList>
            <consortium name="Pathogen Informatics"/>
            <person name="Doyle S."/>
        </authorList>
    </citation>
    <scope>NUCLEOTIDE SEQUENCE [LARGE SCALE GENOMIC DNA]</scope>
    <source>
        <strain evidence="3 4">NCTC10476</strain>
    </source>
</reference>
<dbReference type="PANTHER" id="PTHR46118">
    <property type="entry name" value="PROTEIN ABHD11"/>
    <property type="match status" value="1"/>
</dbReference>
<dbReference type="STRING" id="29486.UGYR_15355"/>
<accession>A0A380QMG9</accession>
<evidence type="ECO:0000256" key="1">
    <source>
        <dbReference type="ARBA" id="ARBA00022801"/>
    </source>
</evidence>
<dbReference type="GO" id="GO:0016787">
    <property type="term" value="F:hydrolase activity"/>
    <property type="evidence" value="ECO:0007669"/>
    <property type="project" value="UniProtKB-KW"/>
</dbReference>
<protein>
    <submittedName>
        <fullName evidence="3">Esterase ybfF</fullName>
        <ecNumber evidence="3">3.1.-.-</ecNumber>
    </submittedName>
</protein>
<dbReference type="InterPro" id="IPR000639">
    <property type="entry name" value="Epox_hydrolase-like"/>
</dbReference>
<dbReference type="AlphaFoldDB" id="A0A380QMG9"/>
<evidence type="ECO:0000313" key="3">
    <source>
        <dbReference type="EMBL" id="SUP99738.1"/>
    </source>
</evidence>
<name>A0A380QMG9_YERRU</name>
<dbReference type="SUPFAM" id="SSF53474">
    <property type="entry name" value="alpha/beta-Hydrolases"/>
    <property type="match status" value="1"/>
</dbReference>
<dbReference type="NCBIfam" id="NF007954">
    <property type="entry name" value="PRK10673.1"/>
    <property type="match status" value="1"/>
</dbReference>
<dbReference type="FunFam" id="3.40.50.1820:FF:000039">
    <property type="entry name" value="Esterase ybfF"/>
    <property type="match status" value="1"/>
</dbReference>
<dbReference type="PANTHER" id="PTHR46118:SF4">
    <property type="entry name" value="PROTEIN ABHD11"/>
    <property type="match status" value="1"/>
</dbReference>
<keyword evidence="4" id="KW-1185">Reference proteome</keyword>